<name>A0A699UHS1_TANCI</name>
<sequence length="72" mass="7610">MRGGVEKRAKIRCSEPLLLAKGCVLPWPCAKPTFAASRARSGARRPRLRVVAGRSSALGQQSHIAHFAGSAG</sequence>
<reference evidence="1" key="1">
    <citation type="journal article" date="2019" name="Sci. Rep.">
        <title>Draft genome of Tanacetum cinerariifolium, the natural source of mosquito coil.</title>
        <authorList>
            <person name="Yamashiro T."/>
            <person name="Shiraishi A."/>
            <person name="Satake H."/>
            <person name="Nakayama K."/>
        </authorList>
    </citation>
    <scope>NUCLEOTIDE SEQUENCE</scope>
</reference>
<organism evidence="1">
    <name type="scientific">Tanacetum cinerariifolium</name>
    <name type="common">Dalmatian daisy</name>
    <name type="synonym">Chrysanthemum cinerariifolium</name>
    <dbReference type="NCBI Taxonomy" id="118510"/>
    <lineage>
        <taxon>Eukaryota</taxon>
        <taxon>Viridiplantae</taxon>
        <taxon>Streptophyta</taxon>
        <taxon>Embryophyta</taxon>
        <taxon>Tracheophyta</taxon>
        <taxon>Spermatophyta</taxon>
        <taxon>Magnoliopsida</taxon>
        <taxon>eudicotyledons</taxon>
        <taxon>Gunneridae</taxon>
        <taxon>Pentapetalae</taxon>
        <taxon>asterids</taxon>
        <taxon>campanulids</taxon>
        <taxon>Asterales</taxon>
        <taxon>Asteraceae</taxon>
        <taxon>Asteroideae</taxon>
        <taxon>Anthemideae</taxon>
        <taxon>Anthemidinae</taxon>
        <taxon>Tanacetum</taxon>
    </lineage>
</organism>
<proteinExistence type="predicted"/>
<comment type="caution">
    <text evidence="1">The sequence shown here is derived from an EMBL/GenBank/DDBJ whole genome shotgun (WGS) entry which is preliminary data.</text>
</comment>
<evidence type="ECO:0000313" key="1">
    <source>
        <dbReference type="EMBL" id="GFD22150.1"/>
    </source>
</evidence>
<protein>
    <submittedName>
        <fullName evidence="1">Uncharacterized protein</fullName>
    </submittedName>
</protein>
<dbReference type="EMBL" id="BKCJ011334878">
    <property type="protein sequence ID" value="GFD22150.1"/>
    <property type="molecule type" value="Genomic_DNA"/>
</dbReference>
<accession>A0A699UHS1</accession>
<dbReference type="AlphaFoldDB" id="A0A699UHS1"/>
<gene>
    <name evidence="1" type="ORF">Tci_894119</name>
</gene>